<dbReference type="EMBL" id="CAJVCH010300593">
    <property type="protein sequence ID" value="CAG7785659.1"/>
    <property type="molecule type" value="Genomic_DNA"/>
</dbReference>
<reference evidence="2" key="1">
    <citation type="submission" date="2021-06" db="EMBL/GenBank/DDBJ databases">
        <authorList>
            <person name="Hodson N. C."/>
            <person name="Mongue J. A."/>
            <person name="Jaron S. K."/>
        </authorList>
    </citation>
    <scope>NUCLEOTIDE SEQUENCE</scope>
</reference>
<dbReference type="AlphaFoldDB" id="A0A8J2L1Q2"/>
<gene>
    <name evidence="2" type="ORF">AFUS01_LOCUS24270</name>
</gene>
<dbReference type="Proteomes" id="UP000708208">
    <property type="component" value="Unassembled WGS sequence"/>
</dbReference>
<keyword evidence="3" id="KW-1185">Reference proteome</keyword>
<protein>
    <submittedName>
        <fullName evidence="2">Uncharacterized protein</fullName>
    </submittedName>
</protein>
<evidence type="ECO:0000313" key="3">
    <source>
        <dbReference type="Proteomes" id="UP000708208"/>
    </source>
</evidence>
<name>A0A8J2L1Q2_9HEXA</name>
<feature type="region of interest" description="Disordered" evidence="1">
    <location>
        <begin position="742"/>
        <end position="764"/>
    </location>
</feature>
<comment type="caution">
    <text evidence="2">The sequence shown here is derived from an EMBL/GenBank/DDBJ whole genome shotgun (WGS) entry which is preliminary data.</text>
</comment>
<accession>A0A8J2L1Q2</accession>
<evidence type="ECO:0000313" key="2">
    <source>
        <dbReference type="EMBL" id="CAG7785659.1"/>
    </source>
</evidence>
<proteinExistence type="predicted"/>
<organism evidence="2 3">
    <name type="scientific">Allacma fusca</name>
    <dbReference type="NCBI Taxonomy" id="39272"/>
    <lineage>
        <taxon>Eukaryota</taxon>
        <taxon>Metazoa</taxon>
        <taxon>Ecdysozoa</taxon>
        <taxon>Arthropoda</taxon>
        <taxon>Hexapoda</taxon>
        <taxon>Collembola</taxon>
        <taxon>Symphypleona</taxon>
        <taxon>Sminthuridae</taxon>
        <taxon>Allacma</taxon>
    </lineage>
</organism>
<sequence length="764" mass="84394">MSGKKSFIPDTLTPSSFSYSNGPIKQLEASIETPIPNSVPPITIVEDAPTSGKTTEPEEISRKTGYITDPENGPINVNTVFYTACSGSNTSFEVSSKTSIPAQLPHKSVHFADLENIPAETVTSEAEGYDKDSEQGPDYFQNVTKSNLLHSILTTSDPRRLLEQLHEAITACEDGSFNSVEFNVLLNLDSCQNYLAQILKSPELMYNFLKKDNFGGNNPLNDLCKCTLEAIKVYDTEMSAFETNGKPEQAVKEKHNKAQERALETFKNLLEQKNMDYDYPDYTSAIKWKLEDNLRVLMQNTVRSDPFPEQIKLAIETNSGQNSTHELNLGAFWGEKSIQVYSLKGGSDNISEVCNFPLNFPVRPNEKARGPCSVLSNKSVHGDIDCNINLVITSAFPFTSYQKKRIQAASQPYFSKSRLISPTTAVAVKFFSDAKNIQPEPLNSDQVVQTGIPQRIIVVFPVKQSFTMAVVELNSGVIESKRCLSSLSYKAFNQSQFKQSHSNLFSKGTTQRTTDNEKVLTIAYKKILDALNFCNDGSEIKTVVLAGNDSSLLNDLLKDVFDSTEAPIVKQAPDSHIQGACLIARNMSEERSWLIRDNTGGTFKVSVTQDGSSSVTLAWQGLECRKVKIKTQLLVTVRETLLSGKVIESCRYSLSVKPDTSGELVDVKLTPLINDDGVFRVAFEIENASQGNLHDLNICLLGRGAYLPYDKTAINVESPEILFDSRALRSFGFHTPPAAAIATSSVAPSTPRDESPGTRFPHRR</sequence>
<feature type="region of interest" description="Disordered" evidence="1">
    <location>
        <begin position="35"/>
        <end position="69"/>
    </location>
</feature>
<evidence type="ECO:0000256" key="1">
    <source>
        <dbReference type="SAM" id="MobiDB-lite"/>
    </source>
</evidence>